<gene>
    <name evidence="4" type="ORF">NKR19_g7774</name>
</gene>
<reference evidence="4" key="1">
    <citation type="submission" date="2022-07" db="EMBL/GenBank/DDBJ databases">
        <title>Fungi with potential for degradation of polypropylene.</title>
        <authorList>
            <person name="Gostincar C."/>
        </authorList>
    </citation>
    <scope>NUCLEOTIDE SEQUENCE</scope>
    <source>
        <strain evidence="4">EXF-13287</strain>
    </source>
</reference>
<feature type="region of interest" description="Disordered" evidence="3">
    <location>
        <begin position="419"/>
        <end position="456"/>
    </location>
</feature>
<dbReference type="Pfam" id="PF12799">
    <property type="entry name" value="LRR_4"/>
    <property type="match status" value="1"/>
</dbReference>
<protein>
    <submittedName>
        <fullName evidence="4">Wd repeat domain-containing protein</fullName>
    </submittedName>
</protein>
<keyword evidence="2" id="KW-0677">Repeat</keyword>
<evidence type="ECO:0000313" key="5">
    <source>
        <dbReference type="Proteomes" id="UP001174691"/>
    </source>
</evidence>
<feature type="compositionally biased region" description="Low complexity" evidence="3">
    <location>
        <begin position="106"/>
        <end position="126"/>
    </location>
</feature>
<dbReference type="GO" id="GO:0031028">
    <property type="term" value="P:septation initiation signaling"/>
    <property type="evidence" value="ECO:0007669"/>
    <property type="project" value="TreeGrafter"/>
</dbReference>
<evidence type="ECO:0000313" key="4">
    <source>
        <dbReference type="EMBL" id="KAJ9138574.1"/>
    </source>
</evidence>
<comment type="caution">
    <text evidence="4">The sequence shown here is derived from an EMBL/GenBank/DDBJ whole genome shotgun (WGS) entry which is preliminary data.</text>
</comment>
<keyword evidence="1" id="KW-0433">Leucine-rich repeat</keyword>
<feature type="compositionally biased region" description="Polar residues" evidence="3">
    <location>
        <begin position="544"/>
        <end position="554"/>
    </location>
</feature>
<dbReference type="Pfam" id="PF13855">
    <property type="entry name" value="LRR_8"/>
    <property type="match status" value="2"/>
</dbReference>
<dbReference type="PANTHER" id="PTHR47566">
    <property type="match status" value="1"/>
</dbReference>
<name>A0AA38VLG5_9PEZI</name>
<evidence type="ECO:0000256" key="3">
    <source>
        <dbReference type="SAM" id="MobiDB-lite"/>
    </source>
</evidence>
<feature type="region of interest" description="Disordered" evidence="3">
    <location>
        <begin position="300"/>
        <end position="321"/>
    </location>
</feature>
<feature type="region of interest" description="Disordered" evidence="3">
    <location>
        <begin position="171"/>
        <end position="211"/>
    </location>
</feature>
<dbReference type="Proteomes" id="UP001174691">
    <property type="component" value="Unassembled WGS sequence"/>
</dbReference>
<dbReference type="PROSITE" id="PS51450">
    <property type="entry name" value="LRR"/>
    <property type="match status" value="4"/>
</dbReference>
<dbReference type="GO" id="GO:0035591">
    <property type="term" value="F:signaling adaptor activity"/>
    <property type="evidence" value="ECO:0007669"/>
    <property type="project" value="TreeGrafter"/>
</dbReference>
<dbReference type="EMBL" id="JANBVN010000142">
    <property type="protein sequence ID" value="KAJ9138574.1"/>
    <property type="molecule type" value="Genomic_DNA"/>
</dbReference>
<dbReference type="InterPro" id="IPR032675">
    <property type="entry name" value="LRR_dom_sf"/>
</dbReference>
<sequence length="1843" mass="203368">MAQAWLDSLSEDWVSQPPSDPLSANAPPSADNSVNYDTSAPPAQKLTGSRVPRLPQAKTPRSPTRDSSAALSERSLNDINIPGSRRGPSKLSQEIKVPEQRGRYASKSFSNSTSNNSVVHNTVNHKASSASPIRTKGQTPEWKRRLVHGELSYGEQPDLFTSAAGTGLENIFKPPTAAPKQAVEESSEEDDASFQQEVTLPSSPPMYHRDPSTVEIHVDESAVDYLPELSERRAPTAMRYRRTDSSDGPSSHSDQSAPPDSYSQIGHSGEGSILRHPHHSGDEVDVRKVSGQTMLNEDFSPIPLARHNGEDGRTTFAPDVPPSELRKRLEKLRRGQLRLKAEDDDAMDESGRYVDDSEDYEKLGAFINVRRGGRSADGSFRNRILSSALNDTSELHPEESLQASTPKQFPTVRMEQWEGTGQNQLLTPPLPRAPRPSPAKRDQSQGSNGSPLKLFQPYDTFTNKTLLRRLSQFEGQVSEESISVVRQAADTDSLRSCPDDTAVGDQLCASEGGEDEQENDDRRHSSASIGQFGVGALDGYEFNNEISVDTSSGSDEAEDDGKHQQPDDLAQRPPHVPIFNVSHQSSPPEVEEMVVPRRRKKSVSSTSSKRMSRLASISTQNPPSRASLHLPTGDQALSTPKRRQITSEGKRPRTSPVKDPTPKRRRTLHKSDIAYAAVDQSSALESVQLTHLQMQSIIGKKRKDARHGDLQQPANPNVLAMRQMLRPRTPTPSQRSSVQRDRVPSGEEEDQVFDQSQDEPPHAYTAPVAFPVGTPLDTDRKPSIKTEDFINEANKIMAMIRSKAGLGSGLASVEESESENQQQGRDDEDSFQESTKEPFSRPPSREGRPPLPRMSTRQEDPEIAERLKQYEEASDMGDMIASMRSMGLTQSSMPDAVKRHDEVQVSPGHTSTGPYMTEDEVISDPPGIRLSRAPNHSARKSNESLRDGFLSTGSNGSSGNSTNRTIPTGSSRGSTANRKTIPPESVEHLIPDQVGSMVLDRQRNIWIKRKQAGSVRSRKSFLFSEGSEDDPFADIPDLSVDMTQEMRNLAIRNAQKAEEARLAELESNKARENPTTSSPPKGSVRRPASGPSPLRTIIVQDDVSTNESPSKTVDASVQEVQVEEAVEHEIGIDEGRLVTPRKRNLTITFSSPIASVIQDIAGDETSTAADETSFAGKSAGDVSFDSSQRGRRKVSAKVKGMKRTPRSRSGSRLPARQLSVRGESFVPRPVSRIEERDEETDVKNGSHRGYSKNLEVSIVGENSLVQYKGEDLRRTSLSFVLTTPARPKDCPADGVDAGNVIAEYVGNLSLSPLSDFTIHHPDQSLPLEVSYVLGNHHLATGDPSKRVMSMNTKSLVEKLAEIEPFEPYWEDMVELDIQEKQLESLDQLDQFCDKLVTLDASKNDIRNLSGVPPSVRQLRITDNHLSSLTSWAHLRNLQYVDISNNELTSLGAFKDLVHLRSLRADNNKLTSLEGIKYHDGLQILRARGNALEDIDFDNTTLHRLTELDIRGNKIKRLDNLVQLTALITLFVDGNELDSLPMSTEKPLISLKYLSLSDNNIQTIDLKAVPALRLLHADRNRLASLTGFSRARRLDSLSLREQRIDGALDLSFLSGAYEVRKLYLSGNLLSSFDPQVDFLNLQLLELANCGLAELPPHLGQLMPNLRVVNLNSNALSDLSPLEYVPRLKRVLAAGNRIASASDAVRVLSGFPHLQTVDLRDNPVTQGFYAPVRVVVRRGEADAVTDMFTLPDQDAETDARYSSRLDLETRVRRRIYESVFVEACGKLKVLDGLPVRKDIGKLRDAVWVALAARELVVNDDGSKIDVSTVEKEMSSACWEGEDSFA</sequence>
<feature type="region of interest" description="Disordered" evidence="3">
    <location>
        <begin position="543"/>
        <end position="672"/>
    </location>
</feature>
<feature type="region of interest" description="Disordered" evidence="3">
    <location>
        <begin position="1064"/>
        <end position="1094"/>
    </location>
</feature>
<dbReference type="Gene3D" id="3.80.10.10">
    <property type="entry name" value="Ribonuclease Inhibitor"/>
    <property type="match status" value="2"/>
</dbReference>
<feature type="region of interest" description="Disordered" evidence="3">
    <location>
        <begin position="700"/>
        <end position="782"/>
    </location>
</feature>
<feature type="compositionally biased region" description="Basic residues" evidence="3">
    <location>
        <begin position="1189"/>
        <end position="1206"/>
    </location>
</feature>
<feature type="compositionally biased region" description="Polar residues" evidence="3">
    <location>
        <begin position="59"/>
        <end position="70"/>
    </location>
</feature>
<dbReference type="InterPro" id="IPR001611">
    <property type="entry name" value="Leu-rich_rpt"/>
</dbReference>
<feature type="compositionally biased region" description="Polar residues" evidence="3">
    <location>
        <begin position="127"/>
        <end position="138"/>
    </location>
</feature>
<dbReference type="SMART" id="SM00369">
    <property type="entry name" value="LRR_TYP"/>
    <property type="match status" value="7"/>
</dbReference>
<feature type="compositionally biased region" description="Basic and acidic residues" evidence="3">
    <location>
        <begin position="834"/>
        <end position="848"/>
    </location>
</feature>
<feature type="region of interest" description="Disordered" evidence="3">
    <location>
        <begin position="806"/>
        <end position="878"/>
    </location>
</feature>
<feature type="region of interest" description="Disordered" evidence="3">
    <location>
        <begin position="1180"/>
        <end position="1216"/>
    </location>
</feature>
<feature type="compositionally biased region" description="Basic and acidic residues" evidence="3">
    <location>
        <begin position="856"/>
        <end position="871"/>
    </location>
</feature>
<keyword evidence="5" id="KW-1185">Reference proteome</keyword>
<evidence type="ECO:0000256" key="2">
    <source>
        <dbReference type="ARBA" id="ARBA00022737"/>
    </source>
</evidence>
<feature type="compositionally biased region" description="Basic and acidic residues" evidence="3">
    <location>
        <begin position="560"/>
        <end position="570"/>
    </location>
</feature>
<evidence type="ECO:0000256" key="1">
    <source>
        <dbReference type="ARBA" id="ARBA00022614"/>
    </source>
</evidence>
<feature type="compositionally biased region" description="Low complexity" evidence="3">
    <location>
        <begin position="246"/>
        <end position="256"/>
    </location>
</feature>
<dbReference type="GO" id="GO:1902412">
    <property type="term" value="P:regulation of mitotic cytokinesis"/>
    <property type="evidence" value="ECO:0007669"/>
    <property type="project" value="TreeGrafter"/>
</dbReference>
<feature type="region of interest" description="Disordered" evidence="3">
    <location>
        <begin position="488"/>
        <end position="530"/>
    </location>
</feature>
<accession>A0AA38VLG5</accession>
<feature type="region of interest" description="Disordered" evidence="3">
    <location>
        <begin position="890"/>
        <end position="987"/>
    </location>
</feature>
<feature type="region of interest" description="Disordered" evidence="3">
    <location>
        <begin position="227"/>
        <end position="284"/>
    </location>
</feature>
<feature type="compositionally biased region" description="Polar residues" evidence="3">
    <location>
        <begin position="966"/>
        <end position="978"/>
    </location>
</feature>
<dbReference type="GO" id="GO:0061499">
    <property type="term" value="C:outer plaque of mitotic spindle pole body"/>
    <property type="evidence" value="ECO:0007669"/>
    <property type="project" value="TreeGrafter"/>
</dbReference>
<dbReference type="InterPro" id="IPR025875">
    <property type="entry name" value="Leu-rich_rpt_4"/>
</dbReference>
<dbReference type="SMART" id="SM00364">
    <property type="entry name" value="LRR_BAC"/>
    <property type="match status" value="6"/>
</dbReference>
<dbReference type="InterPro" id="IPR003591">
    <property type="entry name" value="Leu-rich_rpt_typical-subtyp"/>
</dbReference>
<organism evidence="4 5">
    <name type="scientific">Coniochaeta hoffmannii</name>
    <dbReference type="NCBI Taxonomy" id="91930"/>
    <lineage>
        <taxon>Eukaryota</taxon>
        <taxon>Fungi</taxon>
        <taxon>Dikarya</taxon>
        <taxon>Ascomycota</taxon>
        <taxon>Pezizomycotina</taxon>
        <taxon>Sordariomycetes</taxon>
        <taxon>Sordariomycetidae</taxon>
        <taxon>Coniochaetales</taxon>
        <taxon>Coniochaetaceae</taxon>
        <taxon>Coniochaeta</taxon>
    </lineage>
</organism>
<dbReference type="SUPFAM" id="SSF52058">
    <property type="entry name" value="L domain-like"/>
    <property type="match status" value="1"/>
</dbReference>
<dbReference type="PANTHER" id="PTHR47566:SF1">
    <property type="entry name" value="PROTEIN NUD1"/>
    <property type="match status" value="1"/>
</dbReference>
<feature type="region of interest" description="Disordered" evidence="3">
    <location>
        <begin position="1"/>
        <end position="141"/>
    </location>
</feature>
<proteinExistence type="predicted"/>
<feature type="compositionally biased region" description="Pro residues" evidence="3">
    <location>
        <begin position="428"/>
        <end position="437"/>
    </location>
</feature>
<dbReference type="SMART" id="SM00365">
    <property type="entry name" value="LRR_SD22"/>
    <property type="match status" value="4"/>
</dbReference>
<feature type="compositionally biased region" description="Polar residues" evidence="3">
    <location>
        <begin position="615"/>
        <end position="624"/>
    </location>
</feature>
<feature type="compositionally biased region" description="Low complexity" evidence="3">
    <location>
        <begin position="951"/>
        <end position="965"/>
    </location>
</feature>
<dbReference type="InterPro" id="IPR052574">
    <property type="entry name" value="CDIRP"/>
</dbReference>